<dbReference type="InterPro" id="IPR011006">
    <property type="entry name" value="CheY-like_superfamily"/>
</dbReference>
<dbReference type="GO" id="GO:0000156">
    <property type="term" value="F:phosphorelay response regulator activity"/>
    <property type="evidence" value="ECO:0007669"/>
    <property type="project" value="TreeGrafter"/>
</dbReference>
<dbReference type="SMART" id="SM00862">
    <property type="entry name" value="Trans_reg_C"/>
    <property type="match status" value="1"/>
</dbReference>
<evidence type="ECO:0000256" key="9">
    <source>
        <dbReference type="PROSITE-ProRule" id="PRU01091"/>
    </source>
</evidence>
<dbReference type="FunFam" id="1.10.10.10:FF:000018">
    <property type="entry name" value="DNA-binding response regulator ResD"/>
    <property type="match status" value="1"/>
</dbReference>
<dbReference type="Proteomes" id="UP000886860">
    <property type="component" value="Unassembled WGS sequence"/>
</dbReference>
<dbReference type="GO" id="GO:0005829">
    <property type="term" value="C:cytosol"/>
    <property type="evidence" value="ECO:0007669"/>
    <property type="project" value="TreeGrafter"/>
</dbReference>
<dbReference type="CDD" id="cd00383">
    <property type="entry name" value="trans_reg_C"/>
    <property type="match status" value="1"/>
</dbReference>
<evidence type="ECO:0000259" key="10">
    <source>
        <dbReference type="PROSITE" id="PS50110"/>
    </source>
</evidence>
<dbReference type="Pfam" id="PF00072">
    <property type="entry name" value="Response_reg"/>
    <property type="match status" value="1"/>
</dbReference>
<dbReference type="InterPro" id="IPR039420">
    <property type="entry name" value="WalR-like"/>
</dbReference>
<protein>
    <recommendedName>
        <fullName evidence="1">Stage 0 sporulation protein A homolog</fullName>
    </recommendedName>
</protein>
<evidence type="ECO:0000256" key="7">
    <source>
        <dbReference type="ARBA" id="ARBA00024867"/>
    </source>
</evidence>
<evidence type="ECO:0000256" key="6">
    <source>
        <dbReference type="ARBA" id="ARBA00023163"/>
    </source>
</evidence>
<gene>
    <name evidence="12" type="ORF">IAB60_01225</name>
</gene>
<dbReference type="GO" id="GO:0032993">
    <property type="term" value="C:protein-DNA complex"/>
    <property type="evidence" value="ECO:0007669"/>
    <property type="project" value="TreeGrafter"/>
</dbReference>
<feature type="domain" description="Response regulatory" evidence="10">
    <location>
        <begin position="3"/>
        <end position="116"/>
    </location>
</feature>
<keyword evidence="3" id="KW-0902">Two-component regulatory system</keyword>
<dbReference type="GO" id="GO:0000976">
    <property type="term" value="F:transcription cis-regulatory region binding"/>
    <property type="evidence" value="ECO:0007669"/>
    <property type="project" value="TreeGrafter"/>
</dbReference>
<dbReference type="InterPro" id="IPR001789">
    <property type="entry name" value="Sig_transdc_resp-reg_receiver"/>
</dbReference>
<dbReference type="SUPFAM" id="SSF52172">
    <property type="entry name" value="CheY-like"/>
    <property type="match status" value="1"/>
</dbReference>
<dbReference type="EMBL" id="DVKS01000021">
    <property type="protein sequence ID" value="HIT40715.1"/>
    <property type="molecule type" value="Genomic_DNA"/>
</dbReference>
<evidence type="ECO:0000256" key="4">
    <source>
        <dbReference type="ARBA" id="ARBA00023015"/>
    </source>
</evidence>
<evidence type="ECO:0000256" key="2">
    <source>
        <dbReference type="ARBA" id="ARBA00022553"/>
    </source>
</evidence>
<evidence type="ECO:0000256" key="1">
    <source>
        <dbReference type="ARBA" id="ARBA00018672"/>
    </source>
</evidence>
<keyword evidence="2 8" id="KW-0597">Phosphoprotein</keyword>
<dbReference type="GO" id="GO:0006355">
    <property type="term" value="P:regulation of DNA-templated transcription"/>
    <property type="evidence" value="ECO:0007669"/>
    <property type="project" value="InterPro"/>
</dbReference>
<comment type="function">
    <text evidence="7">May play the central regulatory role in sporulation. It may be an element of the effector pathway responsible for the activation of sporulation genes in response to nutritional stress. Spo0A may act in concert with spo0H (a sigma factor) to control the expression of some genes that are critical to the sporulation process.</text>
</comment>
<keyword evidence="6" id="KW-0804">Transcription</keyword>
<dbReference type="Gene3D" id="6.10.250.690">
    <property type="match status" value="1"/>
</dbReference>
<dbReference type="Gene3D" id="1.10.10.10">
    <property type="entry name" value="Winged helix-like DNA-binding domain superfamily/Winged helix DNA-binding domain"/>
    <property type="match status" value="1"/>
</dbReference>
<dbReference type="Pfam" id="PF00486">
    <property type="entry name" value="Trans_reg_C"/>
    <property type="match status" value="1"/>
</dbReference>
<keyword evidence="4" id="KW-0805">Transcription regulation</keyword>
<evidence type="ECO:0000256" key="8">
    <source>
        <dbReference type="PROSITE-ProRule" id="PRU00169"/>
    </source>
</evidence>
<reference evidence="12" key="1">
    <citation type="submission" date="2020-10" db="EMBL/GenBank/DDBJ databases">
        <authorList>
            <person name="Gilroy R."/>
        </authorList>
    </citation>
    <scope>NUCLEOTIDE SEQUENCE</scope>
    <source>
        <strain evidence="12">CHK123-3438</strain>
    </source>
</reference>
<dbReference type="AlphaFoldDB" id="A0A9D1GGI5"/>
<reference evidence="12" key="2">
    <citation type="journal article" date="2021" name="PeerJ">
        <title>Extensive microbial diversity within the chicken gut microbiome revealed by metagenomics and culture.</title>
        <authorList>
            <person name="Gilroy R."/>
            <person name="Ravi A."/>
            <person name="Getino M."/>
            <person name="Pursley I."/>
            <person name="Horton D.L."/>
            <person name="Alikhan N.F."/>
            <person name="Baker D."/>
            <person name="Gharbi K."/>
            <person name="Hall N."/>
            <person name="Watson M."/>
            <person name="Adriaenssens E.M."/>
            <person name="Foster-Nyarko E."/>
            <person name="Jarju S."/>
            <person name="Secka A."/>
            <person name="Antonio M."/>
            <person name="Oren A."/>
            <person name="Chaudhuri R.R."/>
            <person name="La Ragione R."/>
            <person name="Hildebrand F."/>
            <person name="Pallen M.J."/>
        </authorList>
    </citation>
    <scope>NUCLEOTIDE SEQUENCE</scope>
    <source>
        <strain evidence="12">CHK123-3438</strain>
    </source>
</reference>
<dbReference type="SMART" id="SM00448">
    <property type="entry name" value="REC"/>
    <property type="match status" value="1"/>
</dbReference>
<dbReference type="Gene3D" id="3.40.50.2300">
    <property type="match status" value="1"/>
</dbReference>
<dbReference type="PROSITE" id="PS50110">
    <property type="entry name" value="RESPONSE_REGULATORY"/>
    <property type="match status" value="1"/>
</dbReference>
<accession>A0A9D1GGI5</accession>
<organism evidence="12 13">
    <name type="scientific">Candidatus Caccovicinus merdipullorum</name>
    <dbReference type="NCBI Taxonomy" id="2840724"/>
    <lineage>
        <taxon>Bacteria</taxon>
        <taxon>Bacillati</taxon>
        <taxon>Bacillota</taxon>
        <taxon>Clostridia</taxon>
        <taxon>Eubacteriales</taxon>
        <taxon>Candidatus Caccovicinus</taxon>
    </lineage>
</organism>
<dbReference type="PANTHER" id="PTHR48111">
    <property type="entry name" value="REGULATOR OF RPOS"/>
    <property type="match status" value="1"/>
</dbReference>
<dbReference type="InterPro" id="IPR001867">
    <property type="entry name" value="OmpR/PhoB-type_DNA-bd"/>
</dbReference>
<comment type="caution">
    <text evidence="12">The sequence shown here is derived from an EMBL/GenBank/DDBJ whole genome shotgun (WGS) entry which is preliminary data.</text>
</comment>
<name>A0A9D1GGI5_9FIRM</name>
<keyword evidence="5 9" id="KW-0238">DNA-binding</keyword>
<evidence type="ECO:0000256" key="5">
    <source>
        <dbReference type="ARBA" id="ARBA00023125"/>
    </source>
</evidence>
<evidence type="ECO:0000256" key="3">
    <source>
        <dbReference type="ARBA" id="ARBA00023012"/>
    </source>
</evidence>
<proteinExistence type="predicted"/>
<dbReference type="InterPro" id="IPR016032">
    <property type="entry name" value="Sig_transdc_resp-reg_C-effctor"/>
</dbReference>
<evidence type="ECO:0000259" key="11">
    <source>
        <dbReference type="PROSITE" id="PS51755"/>
    </source>
</evidence>
<feature type="DNA-binding region" description="OmpR/PhoB-type" evidence="9">
    <location>
        <begin position="131"/>
        <end position="230"/>
    </location>
</feature>
<dbReference type="InterPro" id="IPR036388">
    <property type="entry name" value="WH-like_DNA-bd_sf"/>
</dbReference>
<evidence type="ECO:0000313" key="12">
    <source>
        <dbReference type="EMBL" id="HIT40715.1"/>
    </source>
</evidence>
<dbReference type="PROSITE" id="PS51755">
    <property type="entry name" value="OMPR_PHOB"/>
    <property type="match status" value="1"/>
</dbReference>
<feature type="modified residue" description="4-aspartylphosphate" evidence="8">
    <location>
        <position position="52"/>
    </location>
</feature>
<dbReference type="SUPFAM" id="SSF46894">
    <property type="entry name" value="C-terminal effector domain of the bipartite response regulators"/>
    <property type="match status" value="1"/>
</dbReference>
<sequence>MEKILIVEDDRLIAELERDYLEAAGFEAQIMTEGSGVLEELRKEEYGALILDVMLPGKSGFDICREARKEWNIPILMVTAKKEDIDKIRGLGLGADDYMIKPFSPAELVARVKSHIQIHSMLLEQKRKEADKGMEIGPLKILPRERRVFVADEEKFLSNKEFDLLLFLAENPNIVFSKDTLFERIWGLDAVGNTATVTVHINRLREKLESGPVPVSYIQTVWGAGYRFKVG</sequence>
<feature type="domain" description="OmpR/PhoB-type" evidence="11">
    <location>
        <begin position="131"/>
        <end position="230"/>
    </location>
</feature>
<dbReference type="PANTHER" id="PTHR48111:SF26">
    <property type="entry name" value="STAGE 0 SPORULATION PROTEIN A HOMOLOG"/>
    <property type="match status" value="1"/>
</dbReference>
<evidence type="ECO:0000313" key="13">
    <source>
        <dbReference type="Proteomes" id="UP000886860"/>
    </source>
</evidence>